<keyword evidence="1" id="KW-0808">Transferase</keyword>
<reference evidence="2" key="1">
    <citation type="journal article" date="2019" name="Int. J. Syst. Evol. Microbiol.">
        <title>The Global Catalogue of Microorganisms (GCM) 10K type strain sequencing project: providing services to taxonomists for standard genome sequencing and annotation.</title>
        <authorList>
            <consortium name="The Broad Institute Genomics Platform"/>
            <consortium name="The Broad Institute Genome Sequencing Center for Infectious Disease"/>
            <person name="Wu L."/>
            <person name="Ma J."/>
        </authorList>
    </citation>
    <scope>NUCLEOTIDE SEQUENCE [LARGE SCALE GENOMIC DNA]</scope>
    <source>
        <strain evidence="2">CGMCC 4.7643</strain>
    </source>
</reference>
<dbReference type="PANTHER" id="PTHR43460:SF1">
    <property type="entry name" value="METHYLTRANSFERASE TYPE 11 DOMAIN-CONTAINING PROTEIN"/>
    <property type="match status" value="1"/>
</dbReference>
<name>A0ABW5GB15_9PSEU</name>
<keyword evidence="2" id="KW-1185">Reference proteome</keyword>
<evidence type="ECO:0000313" key="1">
    <source>
        <dbReference type="EMBL" id="MFD2457080.1"/>
    </source>
</evidence>
<dbReference type="InterPro" id="IPR052939">
    <property type="entry name" value="23S_rRNA_MeTrnsfrase_RlmA"/>
</dbReference>
<dbReference type="RefSeq" id="WP_345402085.1">
    <property type="nucleotide sequence ID" value="NZ_BAABHG010000013.1"/>
</dbReference>
<accession>A0ABW5GB15</accession>
<dbReference type="EMBL" id="JBHUKU010000001">
    <property type="protein sequence ID" value="MFD2457080.1"/>
    <property type="molecule type" value="Genomic_DNA"/>
</dbReference>
<dbReference type="PANTHER" id="PTHR43460">
    <property type="entry name" value="METHYLTRANSFERASE"/>
    <property type="match status" value="1"/>
</dbReference>
<dbReference type="GO" id="GO:0008168">
    <property type="term" value="F:methyltransferase activity"/>
    <property type="evidence" value="ECO:0007669"/>
    <property type="project" value="UniProtKB-KW"/>
</dbReference>
<dbReference type="EC" id="2.1.1.-" evidence="1"/>
<dbReference type="Proteomes" id="UP001597419">
    <property type="component" value="Unassembled WGS sequence"/>
</dbReference>
<sequence length="254" mass="27252">MGTTFDELLAEGAAQPTEGWDFSWFAGRATEERPPWGYSRLLGERMARASAGLDLQTGGGEVLAGIPAPPPVLAATEGWAPNIATARETLAPLGAEVHELPADAPLPFPDATFDLVTARHPTYVPWPEVARALAPGGTYLAQHVGGPSAAELTAFMMGSCPPADPADPTFGAEGARAAAEAAGLTVTELRTAVCRVEFFDVAAVVHYLRKVIWMVPDFDVERYRERLAAMHELILADGGWSMNHHRFLLEARRP</sequence>
<dbReference type="InterPro" id="IPR029063">
    <property type="entry name" value="SAM-dependent_MTases_sf"/>
</dbReference>
<proteinExistence type="predicted"/>
<dbReference type="GO" id="GO:0032259">
    <property type="term" value="P:methylation"/>
    <property type="evidence" value="ECO:0007669"/>
    <property type="project" value="UniProtKB-KW"/>
</dbReference>
<gene>
    <name evidence="1" type="ORF">ACFSYJ_00650</name>
</gene>
<protein>
    <submittedName>
        <fullName evidence="1">Class I SAM-dependent methyltransferase</fullName>
        <ecNumber evidence="1">2.1.1.-</ecNumber>
    </submittedName>
</protein>
<dbReference type="Gene3D" id="3.40.50.150">
    <property type="entry name" value="Vaccinia Virus protein VP39"/>
    <property type="match status" value="1"/>
</dbReference>
<keyword evidence="1" id="KW-0489">Methyltransferase</keyword>
<comment type="caution">
    <text evidence="1">The sequence shown here is derived from an EMBL/GenBank/DDBJ whole genome shotgun (WGS) entry which is preliminary data.</text>
</comment>
<dbReference type="SUPFAM" id="SSF53335">
    <property type="entry name" value="S-adenosyl-L-methionine-dependent methyltransferases"/>
    <property type="match status" value="1"/>
</dbReference>
<evidence type="ECO:0000313" key="2">
    <source>
        <dbReference type="Proteomes" id="UP001597419"/>
    </source>
</evidence>
<organism evidence="1 2">
    <name type="scientific">Amycolatopsis samaneae</name>
    <dbReference type="NCBI Taxonomy" id="664691"/>
    <lineage>
        <taxon>Bacteria</taxon>
        <taxon>Bacillati</taxon>
        <taxon>Actinomycetota</taxon>
        <taxon>Actinomycetes</taxon>
        <taxon>Pseudonocardiales</taxon>
        <taxon>Pseudonocardiaceae</taxon>
        <taxon>Amycolatopsis</taxon>
    </lineage>
</organism>